<dbReference type="GeneID" id="17039805"/>
<reference evidence="2 3" key="1">
    <citation type="journal article" date="2012" name="Genome Biol.">
        <title>The genome of the polar eukaryotic microalga coccomyxa subellipsoidea reveals traits of cold adaptation.</title>
        <authorList>
            <person name="Blanc G."/>
            <person name="Agarkova I."/>
            <person name="Grimwood J."/>
            <person name="Kuo A."/>
            <person name="Brueggeman A."/>
            <person name="Dunigan D."/>
            <person name="Gurnon J."/>
            <person name="Ladunga I."/>
            <person name="Lindquist E."/>
            <person name="Lucas S."/>
            <person name="Pangilinan J."/>
            <person name="Proschold T."/>
            <person name="Salamov A."/>
            <person name="Schmutz J."/>
            <person name="Weeks D."/>
            <person name="Yamada T."/>
            <person name="Claverie J.M."/>
            <person name="Grigoriev I."/>
            <person name="Van Etten J."/>
            <person name="Lomsadze A."/>
            <person name="Borodovsky M."/>
        </authorList>
    </citation>
    <scope>NUCLEOTIDE SEQUENCE [LARGE SCALE GENOMIC DNA]</scope>
    <source>
        <strain evidence="2 3">C-169</strain>
    </source>
</reference>
<evidence type="ECO:0000256" key="1">
    <source>
        <dbReference type="SAM" id="SignalP"/>
    </source>
</evidence>
<keyword evidence="3" id="KW-1185">Reference proteome</keyword>
<dbReference type="RefSeq" id="XP_005646364.1">
    <property type="nucleotide sequence ID" value="XM_005646307.1"/>
</dbReference>
<evidence type="ECO:0000313" key="3">
    <source>
        <dbReference type="Proteomes" id="UP000007264"/>
    </source>
</evidence>
<gene>
    <name evidence="2" type="ORF">COCSUDRAFT_56270</name>
</gene>
<comment type="caution">
    <text evidence="2">The sequence shown here is derived from an EMBL/GenBank/DDBJ whole genome shotgun (WGS) entry which is preliminary data.</text>
</comment>
<dbReference type="InterPro" id="IPR052514">
    <property type="entry name" value="SAM-dependent_MTase"/>
</dbReference>
<evidence type="ECO:0000313" key="2">
    <source>
        <dbReference type="EMBL" id="EIE21820.1"/>
    </source>
</evidence>
<dbReference type="Gene3D" id="3.40.50.150">
    <property type="entry name" value="Vaccinia Virus protein VP39"/>
    <property type="match status" value="1"/>
</dbReference>
<dbReference type="KEGG" id="csl:COCSUDRAFT_56270"/>
<dbReference type="OrthoDB" id="45796at2759"/>
<dbReference type="SUPFAM" id="SSF53335">
    <property type="entry name" value="S-adenosyl-L-methionine-dependent methyltransferases"/>
    <property type="match status" value="1"/>
</dbReference>
<dbReference type="InterPro" id="IPR029063">
    <property type="entry name" value="SAM-dependent_MTases_sf"/>
</dbReference>
<dbReference type="AlphaFoldDB" id="I0YTV1"/>
<organism evidence="2 3">
    <name type="scientific">Coccomyxa subellipsoidea (strain C-169)</name>
    <name type="common">Green microalga</name>
    <dbReference type="NCBI Taxonomy" id="574566"/>
    <lineage>
        <taxon>Eukaryota</taxon>
        <taxon>Viridiplantae</taxon>
        <taxon>Chlorophyta</taxon>
        <taxon>core chlorophytes</taxon>
        <taxon>Trebouxiophyceae</taxon>
        <taxon>Trebouxiophyceae incertae sedis</taxon>
        <taxon>Coccomyxaceae</taxon>
        <taxon>Coccomyxa</taxon>
        <taxon>Coccomyxa subellipsoidea</taxon>
    </lineage>
</organism>
<dbReference type="PANTHER" id="PTHR34203:SF15">
    <property type="entry name" value="SLL1173 PROTEIN"/>
    <property type="match status" value="1"/>
</dbReference>
<dbReference type="EMBL" id="AGSI01000011">
    <property type="protein sequence ID" value="EIE21820.1"/>
    <property type="molecule type" value="Genomic_DNA"/>
</dbReference>
<keyword evidence="1" id="KW-0732">Signal</keyword>
<proteinExistence type="predicted"/>
<protein>
    <submittedName>
        <fullName evidence="2">Uncharacterized protein</fullName>
    </submittedName>
</protein>
<accession>I0YTV1</accession>
<sequence length="383" mass="40811">MTAALSVTLLIACGVSASALRLPFFDASPTEHHEHRRHNGEAADGCSTPKLETMLRTLGSDADALYRQLLAHMPALSEWATNLVTFPHVHPDPAAAAVHPNPAAAAVVEVGVFNGQQCLQAADAGFASVLCFEPSPANFNNSAAAITASPMAPERKAAIQLINMAVSDTAGGTMEFHSKGTSGDYAGSIIGAAFQQDTAVDAPINVATTTLDDYLPGQLPNLAEAGHRHGGAHGRHVATQEGASDVRELYIVKIDTQGFDGVVIEGMKELLRHKQVTYIMLELWPKSMALPGRKTCEETLHLLASAGYTLHDLAIPDYAWQYGTAKTKEELLRASLRRPDNIEGLCGWLMEHSNEYGFWTDILAVADPLSGGHGCPGHHSNSP</sequence>
<feature type="signal peptide" evidence="1">
    <location>
        <begin position="1"/>
        <end position="19"/>
    </location>
</feature>
<dbReference type="Proteomes" id="UP000007264">
    <property type="component" value="Unassembled WGS sequence"/>
</dbReference>
<name>I0YTV1_COCSC</name>
<dbReference type="PANTHER" id="PTHR34203">
    <property type="entry name" value="METHYLTRANSFERASE, FKBM FAMILY PROTEIN"/>
    <property type="match status" value="1"/>
</dbReference>
<feature type="chain" id="PRO_5003636454" evidence="1">
    <location>
        <begin position="20"/>
        <end position="383"/>
    </location>
</feature>